<dbReference type="PANTHER" id="PTHR43397:SF1">
    <property type="entry name" value="ERGOTHIONEINE BIOSYNTHESIS PROTEIN 1"/>
    <property type="match status" value="1"/>
</dbReference>
<dbReference type="GO" id="GO:0032259">
    <property type="term" value="P:methylation"/>
    <property type="evidence" value="ECO:0007669"/>
    <property type="project" value="UniProtKB-KW"/>
</dbReference>
<dbReference type="EC" id="2.1.1.44" evidence="4"/>
<keyword evidence="5" id="KW-1185">Reference proteome</keyword>
<dbReference type="InterPro" id="IPR017804">
    <property type="entry name" value="MeTrfase_EgtD-like"/>
</dbReference>
<protein>
    <submittedName>
        <fullName evidence="4">L-histidine N(Alpha)-methyltransferase</fullName>
        <ecNumber evidence="4">2.1.1.44</ecNumber>
    </submittedName>
</protein>
<evidence type="ECO:0000259" key="3">
    <source>
        <dbReference type="Pfam" id="PF10017"/>
    </source>
</evidence>
<evidence type="ECO:0000313" key="4">
    <source>
        <dbReference type="EMBL" id="MFC4832394.1"/>
    </source>
</evidence>
<dbReference type="Proteomes" id="UP001595909">
    <property type="component" value="Unassembled WGS sequence"/>
</dbReference>
<evidence type="ECO:0000256" key="2">
    <source>
        <dbReference type="ARBA" id="ARBA00022679"/>
    </source>
</evidence>
<dbReference type="InterPro" id="IPR029063">
    <property type="entry name" value="SAM-dependent_MTases_sf"/>
</dbReference>
<comment type="caution">
    <text evidence="4">The sequence shown here is derived from an EMBL/GenBank/DDBJ whole genome shotgun (WGS) entry which is preliminary data.</text>
</comment>
<dbReference type="RefSeq" id="WP_274190358.1">
    <property type="nucleotide sequence ID" value="NZ_BAABHN010000017.1"/>
</dbReference>
<dbReference type="Gene3D" id="3.40.50.150">
    <property type="entry name" value="Vaccinia Virus protein VP39"/>
    <property type="match status" value="1"/>
</dbReference>
<feature type="domain" description="Histidine-specific methyltransferase SAM-dependent" evidence="3">
    <location>
        <begin position="20"/>
        <end position="321"/>
    </location>
</feature>
<dbReference type="InterPro" id="IPR019257">
    <property type="entry name" value="MeTrfase_dom"/>
</dbReference>
<dbReference type="SUPFAM" id="SSF53335">
    <property type="entry name" value="S-adenosyl-L-methionine-dependent methyltransferases"/>
    <property type="match status" value="1"/>
</dbReference>
<dbReference type="NCBIfam" id="TIGR03438">
    <property type="entry name" value="egtD_ergothio"/>
    <property type="match status" value="1"/>
</dbReference>
<proteinExistence type="predicted"/>
<accession>A0ABV9RFM4</accession>
<dbReference type="InterPro" id="IPR051128">
    <property type="entry name" value="EgtD_Methyltrsf_superfamily"/>
</dbReference>
<evidence type="ECO:0000256" key="1">
    <source>
        <dbReference type="ARBA" id="ARBA00022603"/>
    </source>
</evidence>
<dbReference type="PANTHER" id="PTHR43397">
    <property type="entry name" value="ERGOTHIONEINE BIOSYNTHESIS PROTEIN 1"/>
    <property type="match status" value="1"/>
</dbReference>
<keyword evidence="1 4" id="KW-0489">Methyltransferase</keyword>
<dbReference type="InterPro" id="IPR035094">
    <property type="entry name" value="EgtD"/>
</dbReference>
<dbReference type="GO" id="GO:0052706">
    <property type="term" value="F:L-histidine N(alpha)-methyltransferase activity"/>
    <property type="evidence" value="ECO:0007669"/>
    <property type="project" value="UniProtKB-EC"/>
</dbReference>
<sequence>MSLPALDVHLTADDADAALRSDARRGLTSTPKILTPQWLYDARGSELFEQITALPEYYPFTAEREALAAHSDAIARTADADTLVELGSGSSSKTPVLLDALHSAGTLRRYVPVDVSPSALEEAVPGLIGAYPELDVHAVVADFTSDLRSVPRDGGRRLVALLGGTFGNFEPADRQTFLAALADALEPGEAFLVGTDLAKDESTLVAAYDDSQGVTAEFNLNVLSVLNRVLGADFDRSGFEHLAVWVPQSSRIEMRLRARRAMHVRVPELDLEIDFRAGEEMRTEISTKFTRERIRDELGVAGFSHDGWFTDPQGRFALSVAVRR</sequence>
<gene>
    <name evidence="4" type="primary">egtD</name>
    <name evidence="4" type="ORF">ACFPEL_08235</name>
</gene>
<reference evidence="5" key="1">
    <citation type="journal article" date="2019" name="Int. J. Syst. Evol. Microbiol.">
        <title>The Global Catalogue of Microorganisms (GCM) 10K type strain sequencing project: providing services to taxonomists for standard genome sequencing and annotation.</title>
        <authorList>
            <consortium name="The Broad Institute Genomics Platform"/>
            <consortium name="The Broad Institute Genome Sequencing Center for Infectious Disease"/>
            <person name="Wu L."/>
            <person name="Ma J."/>
        </authorList>
    </citation>
    <scope>NUCLEOTIDE SEQUENCE [LARGE SCALE GENOMIC DNA]</scope>
    <source>
        <strain evidence="5">CCUG 50347</strain>
    </source>
</reference>
<dbReference type="PIRSF" id="PIRSF018005">
    <property type="entry name" value="UCP018005"/>
    <property type="match status" value="1"/>
</dbReference>
<keyword evidence="2 4" id="KW-0808">Transferase</keyword>
<dbReference type="EMBL" id="JBHSIM010000017">
    <property type="protein sequence ID" value="MFC4832394.1"/>
    <property type="molecule type" value="Genomic_DNA"/>
</dbReference>
<evidence type="ECO:0000313" key="5">
    <source>
        <dbReference type="Proteomes" id="UP001595909"/>
    </source>
</evidence>
<dbReference type="Pfam" id="PF10017">
    <property type="entry name" value="Methyltransf_33"/>
    <property type="match status" value="1"/>
</dbReference>
<organism evidence="4 5">
    <name type="scientific">Actinomycetospora chibensis</name>
    <dbReference type="NCBI Taxonomy" id="663606"/>
    <lineage>
        <taxon>Bacteria</taxon>
        <taxon>Bacillati</taxon>
        <taxon>Actinomycetota</taxon>
        <taxon>Actinomycetes</taxon>
        <taxon>Pseudonocardiales</taxon>
        <taxon>Pseudonocardiaceae</taxon>
        <taxon>Actinomycetospora</taxon>
    </lineage>
</organism>
<name>A0ABV9RFM4_9PSEU</name>